<evidence type="ECO:0000313" key="17">
    <source>
        <dbReference type="EMBL" id="WIA10545.1"/>
    </source>
</evidence>
<keyword evidence="5" id="KW-0479">Metal-binding</keyword>
<evidence type="ECO:0008006" key="19">
    <source>
        <dbReference type="Google" id="ProtNLM"/>
    </source>
</evidence>
<feature type="compositionally biased region" description="Acidic residues" evidence="12">
    <location>
        <begin position="243"/>
        <end position="254"/>
    </location>
</feature>
<feature type="region of interest" description="Disordered" evidence="12">
    <location>
        <begin position="777"/>
        <end position="831"/>
    </location>
</feature>
<dbReference type="InterPro" id="IPR019787">
    <property type="entry name" value="Znf_PHD-finger"/>
</dbReference>
<keyword evidence="18" id="KW-1185">Reference proteome</keyword>
<dbReference type="Pfam" id="PF13832">
    <property type="entry name" value="zf-HC5HC2H_2"/>
    <property type="match status" value="1"/>
</dbReference>
<keyword evidence="3" id="KW-0808">Transferase</keyword>
<evidence type="ECO:0000259" key="15">
    <source>
        <dbReference type="PROSITE" id="PS50868"/>
    </source>
</evidence>
<dbReference type="PROSITE" id="PS51543">
    <property type="entry name" value="FYRC"/>
    <property type="match status" value="1"/>
</dbReference>
<evidence type="ECO:0000256" key="1">
    <source>
        <dbReference type="ARBA" id="ARBA00004123"/>
    </source>
</evidence>
<feature type="compositionally biased region" description="Low complexity" evidence="12">
    <location>
        <begin position="91"/>
        <end position="100"/>
    </location>
</feature>
<dbReference type="Gene3D" id="2.170.270.10">
    <property type="entry name" value="SET domain"/>
    <property type="match status" value="1"/>
</dbReference>
<evidence type="ECO:0000256" key="12">
    <source>
        <dbReference type="SAM" id="MobiDB-lite"/>
    </source>
</evidence>
<feature type="compositionally biased region" description="Basic residues" evidence="12">
    <location>
        <begin position="813"/>
        <end position="827"/>
    </location>
</feature>
<feature type="domain" description="SET" evidence="14">
    <location>
        <begin position="1045"/>
        <end position="1169"/>
    </location>
</feature>
<accession>A0ABY8TNF5</accession>
<dbReference type="Pfam" id="PF13831">
    <property type="entry name" value="PHD_2"/>
    <property type="match status" value="1"/>
</dbReference>
<comment type="subcellular location">
    <subcellularLocation>
        <location evidence="1">Nucleus</location>
    </subcellularLocation>
</comment>
<evidence type="ECO:0000256" key="8">
    <source>
        <dbReference type="ARBA" id="ARBA00022853"/>
    </source>
</evidence>
<dbReference type="SUPFAM" id="SSF57903">
    <property type="entry name" value="FYVE/PHD zinc finger"/>
    <property type="match status" value="1"/>
</dbReference>
<dbReference type="CDD" id="cd20404">
    <property type="entry name" value="Tudor_Agenet_AtEML-like"/>
    <property type="match status" value="2"/>
</dbReference>
<evidence type="ECO:0000313" key="18">
    <source>
        <dbReference type="Proteomes" id="UP001244341"/>
    </source>
</evidence>
<dbReference type="InterPro" id="IPR003889">
    <property type="entry name" value="FYrich_C"/>
</dbReference>
<name>A0ABY8TNF5_TETOB</name>
<dbReference type="PROSITE" id="PS50868">
    <property type="entry name" value="POST_SET"/>
    <property type="match status" value="1"/>
</dbReference>
<dbReference type="InterPro" id="IPR003888">
    <property type="entry name" value="FYrich_N"/>
</dbReference>
<dbReference type="CDD" id="cd10518">
    <property type="entry name" value="SET_SETD1-like"/>
    <property type="match status" value="1"/>
</dbReference>
<dbReference type="Gene3D" id="2.30.30.140">
    <property type="match status" value="2"/>
</dbReference>
<dbReference type="PROSITE" id="PS01359">
    <property type="entry name" value="ZF_PHD_1"/>
    <property type="match status" value="1"/>
</dbReference>
<feature type="compositionally biased region" description="Acidic residues" evidence="12">
    <location>
        <begin position="777"/>
        <end position="787"/>
    </location>
</feature>
<feature type="domain" description="Post-SET" evidence="15">
    <location>
        <begin position="1174"/>
        <end position="1190"/>
    </location>
</feature>
<dbReference type="InterPro" id="IPR047365">
    <property type="entry name" value="Tudor_AtPTM-like"/>
</dbReference>
<evidence type="ECO:0000259" key="16">
    <source>
        <dbReference type="PROSITE" id="PS51805"/>
    </source>
</evidence>
<keyword evidence="7" id="KW-0862">Zinc</keyword>
<evidence type="ECO:0000256" key="9">
    <source>
        <dbReference type="ARBA" id="ARBA00023242"/>
    </source>
</evidence>
<dbReference type="Pfam" id="PF21743">
    <property type="entry name" value="PTM_DIR17_Tudor"/>
    <property type="match status" value="1"/>
</dbReference>
<dbReference type="Pfam" id="PF00856">
    <property type="entry name" value="SET"/>
    <property type="match status" value="1"/>
</dbReference>
<sequence>MHSVEATVPVQPEYLLGRRVTVKWDSGWFSGKVTAFNANSFKHKVEYDDGDAEELLVGLGVPIKEWPWQQLGPSMSVAEAQQLHDDHRRQQQQQQQQQQQPRGLGTELFCLEQELSEAYAEHLQNRQQHKSIFKEMDVCLRLAPEALVGRVLRVFWAADDAWFPGGVESYDAATGRHKVKYKDGEEEDLWLGIERVRLMIQPGEQLQPPDAATLRELAQCYAEQAQLLQQQLAQQQGSRSDSMDVDGSDGEDEELSRPGSLQAKAQVLLGAAHLRDTFQVCVQHFGDYTRARVSPASLLPTAVVLEQRLWLGLLARKPSRLVSTYRLSLKELITYCKTGELPDPEMVPEHNDERWLNDDSEDLLLDDQDSSSSTGSKAGKRGAKKGAAQGAAAAADKCYTVNGAALKDLRQWAADLVAQQQQSGGSAPGKAAATGGAKLPLQLAANLQLLSLGRVEFLHPAFHNEKFIWPVGFAVRRRARTPASAGRELWHLAEVLEAPDGSGPLFRITPDGCKPVSGSSPTAAWQELYRAAAGGSISGASAAAAASVCGAKLFGLQHPVVAALVQALPNAAGCDRFMAWQGEPPQPVLLTPELRLAKRAIAARLLRLPPGIQALPLRRQLVGLCDACGEEAEAEDNLMVECDKCRVMVHMRCYGMSKHPDGSSWLCDVCRLPGLASPPPCVLCPRLGGAMKVTAEGGWCHLLCATWIPGMCVADQDTMEPIIGAGRVGKDRRSLLCSICSQPYGACIQCAGSSKCYAAFHPSCARDAGYPMAAVWDEDSSDDEEDAAAPAAGTEQRSSGSKPKNAAAEAAKGKQKGRGTRSSKPRNVRKEGTAAGDNTRLFCFCPKHRSVAGGMTSSLIFQSSVSCTAAAAGGVPGPGMGVMLFGEAAAAAGSCARSRPADTAVRRGLRAPDALAAALRKRLYVQALPYLVTSSTCAGHLLPPPQCRARLQGPEFDCSIQQQQQQQQQQPEAQQQLAQQQQQQQVEEQQRHAAQDALQSCFHGSSSRAGLISAAGAAQFGGAVRPSGVLSLADRYEAMNASAAARVCSGKSAIHGLGVFAKVPHKAGELVVEYMGHLVRPRVADLLEARTYNQMVGAGTYIFRLNADYCVDATRAGNIAHLINHSCAPCCHSRTITVRCAATGQLRDHVVIVASRDIAAGEEMTYDYRFAGDEKLRCNCGVASCRGWVNAPGSSDSPHKRPDGSAYLPRRELAALKEKELRGAASGCGAPAAVQRLAL</sequence>
<keyword evidence="4" id="KW-0949">S-adenosyl-L-methionine</keyword>
<protein>
    <recommendedName>
        <fullName evidence="19">Histone-lysine N-methyltransferase</fullName>
    </recommendedName>
</protein>
<feature type="region of interest" description="Disordered" evidence="12">
    <location>
        <begin position="77"/>
        <end position="103"/>
    </location>
</feature>
<feature type="compositionally biased region" description="Low complexity" evidence="12">
    <location>
        <begin position="800"/>
        <end position="810"/>
    </location>
</feature>
<dbReference type="PANTHER" id="PTHR13793:SF140">
    <property type="entry name" value="HISTONE-LYSINE N-METHYLTRANSFERASE ATX2"/>
    <property type="match status" value="1"/>
</dbReference>
<dbReference type="InterPro" id="IPR003616">
    <property type="entry name" value="Post-SET_dom"/>
</dbReference>
<evidence type="ECO:0000256" key="7">
    <source>
        <dbReference type="ARBA" id="ARBA00022833"/>
    </source>
</evidence>
<dbReference type="Gene3D" id="3.30.40.10">
    <property type="entry name" value="Zinc/RING finger domain, C3HC4 (zinc finger)"/>
    <property type="match status" value="2"/>
</dbReference>
<feature type="region of interest" description="Disordered" evidence="12">
    <location>
        <begin position="363"/>
        <end position="383"/>
    </location>
</feature>
<evidence type="ECO:0000256" key="10">
    <source>
        <dbReference type="PROSITE-ProRule" id="PRU00146"/>
    </source>
</evidence>
<dbReference type="PROSITE" id="PS50016">
    <property type="entry name" value="ZF_PHD_2"/>
    <property type="match status" value="1"/>
</dbReference>
<dbReference type="InterPro" id="IPR019786">
    <property type="entry name" value="Zinc_finger_PHD-type_CS"/>
</dbReference>
<evidence type="ECO:0000256" key="4">
    <source>
        <dbReference type="ARBA" id="ARBA00022691"/>
    </source>
</evidence>
<keyword evidence="2" id="KW-0489">Methyltransferase</keyword>
<evidence type="ECO:0000256" key="2">
    <source>
        <dbReference type="ARBA" id="ARBA00022603"/>
    </source>
</evidence>
<dbReference type="PROSITE" id="PS51542">
    <property type="entry name" value="FYRN"/>
    <property type="match status" value="1"/>
</dbReference>
<evidence type="ECO:0000256" key="11">
    <source>
        <dbReference type="SAM" id="Coils"/>
    </source>
</evidence>
<dbReference type="SMART" id="SM00317">
    <property type="entry name" value="SET"/>
    <property type="match status" value="1"/>
</dbReference>
<dbReference type="SMART" id="SM00249">
    <property type="entry name" value="PHD"/>
    <property type="match status" value="2"/>
</dbReference>
<evidence type="ECO:0000256" key="3">
    <source>
        <dbReference type="ARBA" id="ARBA00022679"/>
    </source>
</evidence>
<dbReference type="InterPro" id="IPR013083">
    <property type="entry name" value="Znf_RING/FYVE/PHD"/>
</dbReference>
<feature type="region of interest" description="Disordered" evidence="12">
    <location>
        <begin position="232"/>
        <end position="259"/>
    </location>
</feature>
<dbReference type="InterPro" id="IPR046341">
    <property type="entry name" value="SET_dom_sf"/>
</dbReference>
<feature type="domain" description="PHD-type" evidence="16">
    <location>
        <begin position="678"/>
        <end position="795"/>
    </location>
</feature>
<dbReference type="Pfam" id="PF05965">
    <property type="entry name" value="FYRC"/>
    <property type="match status" value="1"/>
</dbReference>
<keyword evidence="6 10" id="KW-0863">Zinc-finger</keyword>
<dbReference type="InterPro" id="IPR001214">
    <property type="entry name" value="SET_dom"/>
</dbReference>
<feature type="domain" description="PHD-type" evidence="13">
    <location>
        <begin position="622"/>
        <end position="673"/>
    </location>
</feature>
<dbReference type="SMART" id="SM00542">
    <property type="entry name" value="FYRC"/>
    <property type="match status" value="1"/>
</dbReference>
<dbReference type="SUPFAM" id="SSF82199">
    <property type="entry name" value="SET domain"/>
    <property type="match status" value="1"/>
</dbReference>
<dbReference type="InterPro" id="IPR050701">
    <property type="entry name" value="Histone_Mod_Regulator"/>
</dbReference>
<organism evidence="17 18">
    <name type="scientific">Tetradesmus obliquus</name>
    <name type="common">Green alga</name>
    <name type="synonym">Acutodesmus obliquus</name>
    <dbReference type="NCBI Taxonomy" id="3088"/>
    <lineage>
        <taxon>Eukaryota</taxon>
        <taxon>Viridiplantae</taxon>
        <taxon>Chlorophyta</taxon>
        <taxon>core chlorophytes</taxon>
        <taxon>Chlorophyceae</taxon>
        <taxon>CS clade</taxon>
        <taxon>Sphaeropleales</taxon>
        <taxon>Scenedesmaceae</taxon>
        <taxon>Tetradesmus</taxon>
    </lineage>
</organism>
<evidence type="ECO:0000256" key="5">
    <source>
        <dbReference type="ARBA" id="ARBA00022723"/>
    </source>
</evidence>
<dbReference type="Proteomes" id="UP001244341">
    <property type="component" value="Chromosome 2b"/>
</dbReference>
<dbReference type="PROSITE" id="PS51805">
    <property type="entry name" value="EPHD"/>
    <property type="match status" value="1"/>
</dbReference>
<dbReference type="InterPro" id="IPR001965">
    <property type="entry name" value="Znf_PHD"/>
</dbReference>
<feature type="coiled-coil region" evidence="11">
    <location>
        <begin position="963"/>
        <end position="997"/>
    </location>
</feature>
<dbReference type="InterPro" id="IPR011011">
    <property type="entry name" value="Znf_FYVE_PHD"/>
</dbReference>
<dbReference type="Pfam" id="PF05964">
    <property type="entry name" value="FYRN"/>
    <property type="match status" value="1"/>
</dbReference>
<keyword evidence="8" id="KW-0156">Chromatin regulator</keyword>
<reference evidence="17 18" key="1">
    <citation type="submission" date="2023-05" db="EMBL/GenBank/DDBJ databases">
        <title>A 100% complete, gapless, phased diploid assembly of the Scenedesmus obliquus UTEX 3031 genome.</title>
        <authorList>
            <person name="Biondi T.C."/>
            <person name="Hanschen E.R."/>
            <person name="Kwon T."/>
            <person name="Eng W."/>
            <person name="Kruse C.P.S."/>
            <person name="Koehler S.I."/>
            <person name="Kunde Y."/>
            <person name="Gleasner C.D."/>
            <person name="You Mak K.T."/>
            <person name="Polle J."/>
            <person name="Hovde B.T."/>
            <person name="Starkenburg S.R."/>
        </authorList>
    </citation>
    <scope>NUCLEOTIDE SEQUENCE [LARGE SCALE GENOMIC DNA]</scope>
    <source>
        <strain evidence="17 18">DOE0152z</strain>
    </source>
</reference>
<dbReference type="InterPro" id="IPR014002">
    <property type="entry name" value="Agenet_dom_plant"/>
</dbReference>
<gene>
    <name evidence="17" type="ORF">OEZ85_010733</name>
</gene>
<evidence type="ECO:0000259" key="13">
    <source>
        <dbReference type="PROSITE" id="PS50016"/>
    </source>
</evidence>
<keyword evidence="9" id="KW-0539">Nucleus</keyword>
<dbReference type="PROSITE" id="PS50280">
    <property type="entry name" value="SET"/>
    <property type="match status" value="1"/>
</dbReference>
<evidence type="ECO:0000256" key="6">
    <source>
        <dbReference type="ARBA" id="ARBA00022771"/>
    </source>
</evidence>
<dbReference type="Gene3D" id="3.30.160.360">
    <property type="match status" value="1"/>
</dbReference>
<keyword evidence="11" id="KW-0175">Coiled coil</keyword>
<dbReference type="PANTHER" id="PTHR13793">
    <property type="entry name" value="PHD FINGER PROTEINS"/>
    <property type="match status" value="1"/>
</dbReference>
<dbReference type="EMBL" id="CP126209">
    <property type="protein sequence ID" value="WIA10545.1"/>
    <property type="molecule type" value="Genomic_DNA"/>
</dbReference>
<dbReference type="SMART" id="SM00743">
    <property type="entry name" value="Agenet"/>
    <property type="match status" value="2"/>
</dbReference>
<proteinExistence type="predicted"/>
<evidence type="ECO:0000259" key="14">
    <source>
        <dbReference type="PROSITE" id="PS50280"/>
    </source>
</evidence>
<dbReference type="InterPro" id="IPR034732">
    <property type="entry name" value="EPHD"/>
</dbReference>